<dbReference type="EMBL" id="JARJLG010000304">
    <property type="protein sequence ID" value="KAJ7718579.1"/>
    <property type="molecule type" value="Genomic_DNA"/>
</dbReference>
<keyword evidence="3" id="KW-1185">Reference proteome</keyword>
<evidence type="ECO:0000313" key="3">
    <source>
        <dbReference type="Proteomes" id="UP001215280"/>
    </source>
</evidence>
<accession>A0AAD7HEN4</accession>
<dbReference type="Proteomes" id="UP001215280">
    <property type="component" value="Unassembled WGS sequence"/>
</dbReference>
<feature type="compositionally biased region" description="Basic and acidic residues" evidence="1">
    <location>
        <begin position="29"/>
        <end position="39"/>
    </location>
</feature>
<evidence type="ECO:0000256" key="1">
    <source>
        <dbReference type="SAM" id="MobiDB-lite"/>
    </source>
</evidence>
<feature type="region of interest" description="Disordered" evidence="1">
    <location>
        <begin position="64"/>
        <end position="94"/>
    </location>
</feature>
<feature type="compositionally biased region" description="Polar residues" evidence="1">
    <location>
        <begin position="77"/>
        <end position="92"/>
    </location>
</feature>
<gene>
    <name evidence="2" type="ORF">DFH07DRAFT_784915</name>
</gene>
<feature type="region of interest" description="Disordered" evidence="1">
    <location>
        <begin position="1"/>
        <end position="42"/>
    </location>
</feature>
<feature type="region of interest" description="Disordered" evidence="1">
    <location>
        <begin position="168"/>
        <end position="201"/>
    </location>
</feature>
<protein>
    <submittedName>
        <fullName evidence="2">Uncharacterized protein</fullName>
    </submittedName>
</protein>
<evidence type="ECO:0000313" key="2">
    <source>
        <dbReference type="EMBL" id="KAJ7718579.1"/>
    </source>
</evidence>
<reference evidence="2" key="1">
    <citation type="submission" date="2023-03" db="EMBL/GenBank/DDBJ databases">
        <title>Massive genome expansion in bonnet fungi (Mycena s.s.) driven by repeated elements and novel gene families across ecological guilds.</title>
        <authorList>
            <consortium name="Lawrence Berkeley National Laboratory"/>
            <person name="Harder C.B."/>
            <person name="Miyauchi S."/>
            <person name="Viragh M."/>
            <person name="Kuo A."/>
            <person name="Thoen E."/>
            <person name="Andreopoulos B."/>
            <person name="Lu D."/>
            <person name="Skrede I."/>
            <person name="Drula E."/>
            <person name="Henrissat B."/>
            <person name="Morin E."/>
            <person name="Kohler A."/>
            <person name="Barry K."/>
            <person name="LaButti K."/>
            <person name="Morin E."/>
            <person name="Salamov A."/>
            <person name="Lipzen A."/>
            <person name="Mereny Z."/>
            <person name="Hegedus B."/>
            <person name="Baldrian P."/>
            <person name="Stursova M."/>
            <person name="Weitz H."/>
            <person name="Taylor A."/>
            <person name="Grigoriev I.V."/>
            <person name="Nagy L.G."/>
            <person name="Martin F."/>
            <person name="Kauserud H."/>
        </authorList>
    </citation>
    <scope>NUCLEOTIDE SEQUENCE</scope>
    <source>
        <strain evidence="2">CBHHK188m</strain>
    </source>
</reference>
<sequence length="201" mass="22130">MAATRDPRDHGKRSMVPSANVKGNYLRPCSHEGQCDKKTGGPNIRKVGQGECADMVELADGLDNGAREGETGIEMPDQTSGHSSLGTPSRMASSIDKRSMLEVAEYKWNPEFKDGHKIDEPGLPVSRLGMDYCTVLNAHHVPTQTEGVYIDRRQRKPSVEIMSIQADSSGGLLDHAPQQRPEATTVARSGRHTRHFRQRTI</sequence>
<name>A0AAD7HEN4_9AGAR</name>
<proteinExistence type="predicted"/>
<comment type="caution">
    <text evidence="2">The sequence shown here is derived from an EMBL/GenBank/DDBJ whole genome shotgun (WGS) entry which is preliminary data.</text>
</comment>
<feature type="compositionally biased region" description="Basic residues" evidence="1">
    <location>
        <begin position="189"/>
        <end position="201"/>
    </location>
</feature>
<organism evidence="2 3">
    <name type="scientific">Mycena maculata</name>
    <dbReference type="NCBI Taxonomy" id="230809"/>
    <lineage>
        <taxon>Eukaryota</taxon>
        <taxon>Fungi</taxon>
        <taxon>Dikarya</taxon>
        <taxon>Basidiomycota</taxon>
        <taxon>Agaricomycotina</taxon>
        <taxon>Agaricomycetes</taxon>
        <taxon>Agaricomycetidae</taxon>
        <taxon>Agaricales</taxon>
        <taxon>Marasmiineae</taxon>
        <taxon>Mycenaceae</taxon>
        <taxon>Mycena</taxon>
    </lineage>
</organism>
<dbReference type="AlphaFoldDB" id="A0AAD7HEN4"/>